<feature type="compositionally biased region" description="Basic residues" evidence="1">
    <location>
        <begin position="314"/>
        <end position="324"/>
    </location>
</feature>
<dbReference type="GO" id="GO:0005743">
    <property type="term" value="C:mitochondrial inner membrane"/>
    <property type="evidence" value="ECO:0007669"/>
    <property type="project" value="TreeGrafter"/>
</dbReference>
<dbReference type="Proteomes" id="UP001295423">
    <property type="component" value="Unassembled WGS sequence"/>
</dbReference>
<gene>
    <name evidence="2" type="ORF">CYCCA115_LOCUS8075</name>
</gene>
<feature type="region of interest" description="Disordered" evidence="1">
    <location>
        <begin position="305"/>
        <end position="324"/>
    </location>
</feature>
<dbReference type="Pfam" id="PF05176">
    <property type="entry name" value="ATP-synt_10"/>
    <property type="match status" value="1"/>
</dbReference>
<dbReference type="InterPro" id="IPR007849">
    <property type="entry name" value="ATP10"/>
</dbReference>
<dbReference type="PANTHER" id="PTHR28106:SF1">
    <property type="entry name" value="MITOCHONDRIAL ATPASE COMPLEX SUBUNIT ATP10"/>
    <property type="match status" value="1"/>
</dbReference>
<evidence type="ECO:0000256" key="1">
    <source>
        <dbReference type="SAM" id="MobiDB-lite"/>
    </source>
</evidence>
<accession>A0AAD2CR51</accession>
<dbReference type="GO" id="GO:0033615">
    <property type="term" value="P:mitochondrial proton-transporting ATP synthase complex assembly"/>
    <property type="evidence" value="ECO:0007669"/>
    <property type="project" value="TreeGrafter"/>
</dbReference>
<comment type="caution">
    <text evidence="2">The sequence shown here is derived from an EMBL/GenBank/DDBJ whole genome shotgun (WGS) entry which is preliminary data.</text>
</comment>
<dbReference type="EMBL" id="CAKOGP040001112">
    <property type="protein sequence ID" value="CAJ1942694.1"/>
    <property type="molecule type" value="Genomic_DNA"/>
</dbReference>
<organism evidence="2 3">
    <name type="scientific">Cylindrotheca closterium</name>
    <dbReference type="NCBI Taxonomy" id="2856"/>
    <lineage>
        <taxon>Eukaryota</taxon>
        <taxon>Sar</taxon>
        <taxon>Stramenopiles</taxon>
        <taxon>Ochrophyta</taxon>
        <taxon>Bacillariophyta</taxon>
        <taxon>Bacillariophyceae</taxon>
        <taxon>Bacillariophycidae</taxon>
        <taxon>Bacillariales</taxon>
        <taxon>Bacillariaceae</taxon>
        <taxon>Cylindrotheca</taxon>
    </lineage>
</organism>
<evidence type="ECO:0000313" key="3">
    <source>
        <dbReference type="Proteomes" id="UP001295423"/>
    </source>
</evidence>
<proteinExistence type="predicted"/>
<dbReference type="AlphaFoldDB" id="A0AAD2CR51"/>
<protein>
    <submittedName>
        <fullName evidence="2">Uncharacterized protein</fullName>
    </submittedName>
</protein>
<evidence type="ECO:0000313" key="2">
    <source>
        <dbReference type="EMBL" id="CAJ1942694.1"/>
    </source>
</evidence>
<dbReference type="PANTHER" id="PTHR28106">
    <property type="entry name" value="MITOCHONDRIAL ATPASE COMPLEX SUBUNIT ATP10"/>
    <property type="match status" value="1"/>
</dbReference>
<keyword evidence="3" id="KW-1185">Reference proteome</keyword>
<name>A0AAD2CR51_9STRA</name>
<sequence>MRTVTILGRRSIQHGIRSWNRQQQQQQQSALLLPSSMLTSIQRVQSLPRKFSTDPQDDMSTTTAEKLQRFEDANPDRIRDIQVNPEGIGSQILPGNLVYKKYRFSGNTRKVPLELVHGYFWMMWDLRRTGHKTTLSNETLIPAEQAQLFPVLQGVQSLNDTKTDLPFFFVDDSPAAKKVTLLSIAFRDSGFKSIPSWTDPFQEAFDDNEKVGTLKLSITERLSLYPFRGPLTRVMKKNTPENEHDSTLVYFGTDVDDFRDVLRMHNIMTNYVFLIDDLGRIRFAGSGPATKDDVAKVIQFAKELAKEEEERSSRTAKRSKNKKR</sequence>
<reference evidence="2" key="1">
    <citation type="submission" date="2023-08" db="EMBL/GenBank/DDBJ databases">
        <authorList>
            <person name="Audoor S."/>
            <person name="Bilcke G."/>
        </authorList>
    </citation>
    <scope>NUCLEOTIDE SEQUENCE</scope>
</reference>